<dbReference type="EMBL" id="JAPDDP010000004">
    <property type="protein sequence ID" value="MDA0179248.1"/>
    <property type="molecule type" value="Genomic_DNA"/>
</dbReference>
<protein>
    <submittedName>
        <fullName evidence="2">Uncharacterized protein</fullName>
    </submittedName>
</protein>
<keyword evidence="1" id="KW-0472">Membrane</keyword>
<proteinExistence type="predicted"/>
<reference evidence="2" key="1">
    <citation type="submission" date="2022-10" db="EMBL/GenBank/DDBJ databases">
        <title>The WGS of Solirubrobacter phytolaccae KCTC 29190.</title>
        <authorList>
            <person name="Jiang Z."/>
        </authorList>
    </citation>
    <scope>NUCLEOTIDE SEQUENCE</scope>
    <source>
        <strain evidence="2">KCTC 29190</strain>
    </source>
</reference>
<organism evidence="2 3">
    <name type="scientific">Solirubrobacter phytolaccae</name>
    <dbReference type="NCBI Taxonomy" id="1404360"/>
    <lineage>
        <taxon>Bacteria</taxon>
        <taxon>Bacillati</taxon>
        <taxon>Actinomycetota</taxon>
        <taxon>Thermoleophilia</taxon>
        <taxon>Solirubrobacterales</taxon>
        <taxon>Solirubrobacteraceae</taxon>
        <taxon>Solirubrobacter</taxon>
    </lineage>
</organism>
<name>A0A9X3N3Y9_9ACTN</name>
<keyword evidence="1" id="KW-0812">Transmembrane</keyword>
<sequence>METGTEARRGIGPAWVAVALGVVVALALAVTSRSEGVPGQPLELQTFQAIGSRDSAIAVQVGVRNTGEVDLEVLDAWIPDLDDVHFGSGTNAPTSTVRARADGTFALRIPTLCPNPPALDRVNVRVRINGHVHAQSLRFPGAVRWKCR</sequence>
<feature type="transmembrane region" description="Helical" evidence="1">
    <location>
        <begin position="12"/>
        <end position="30"/>
    </location>
</feature>
<keyword evidence="3" id="KW-1185">Reference proteome</keyword>
<dbReference type="RefSeq" id="WP_270023515.1">
    <property type="nucleotide sequence ID" value="NZ_JAPDDP010000004.1"/>
</dbReference>
<evidence type="ECO:0000256" key="1">
    <source>
        <dbReference type="SAM" id="Phobius"/>
    </source>
</evidence>
<dbReference type="Proteomes" id="UP001147653">
    <property type="component" value="Unassembled WGS sequence"/>
</dbReference>
<evidence type="ECO:0000313" key="2">
    <source>
        <dbReference type="EMBL" id="MDA0179248.1"/>
    </source>
</evidence>
<comment type="caution">
    <text evidence="2">The sequence shown here is derived from an EMBL/GenBank/DDBJ whole genome shotgun (WGS) entry which is preliminary data.</text>
</comment>
<evidence type="ECO:0000313" key="3">
    <source>
        <dbReference type="Proteomes" id="UP001147653"/>
    </source>
</evidence>
<dbReference type="AlphaFoldDB" id="A0A9X3N3Y9"/>
<accession>A0A9X3N3Y9</accession>
<gene>
    <name evidence="2" type="ORF">OJ997_02980</name>
</gene>
<keyword evidence="1" id="KW-1133">Transmembrane helix</keyword>